<dbReference type="RefSeq" id="XP_049265623.1">
    <property type="nucleotide sequence ID" value="XM_049404694.1"/>
</dbReference>
<dbReference type="EMBL" id="JAGSYN010000050">
    <property type="protein sequence ID" value="KAG7665391.1"/>
    <property type="molecule type" value="Genomic_DNA"/>
</dbReference>
<feature type="region of interest" description="Disordered" evidence="1">
    <location>
        <begin position="203"/>
        <end position="336"/>
    </location>
</feature>
<keyword evidence="2" id="KW-0472">Membrane</keyword>
<dbReference type="PANTHER" id="PTHR32440:SF0">
    <property type="entry name" value="PHOSPHATASE DCR2-RELATED"/>
    <property type="match status" value="1"/>
</dbReference>
<keyword evidence="2" id="KW-0812">Transmembrane</keyword>
<dbReference type="CDD" id="cd07383">
    <property type="entry name" value="MPP_Dcr2"/>
    <property type="match status" value="1"/>
</dbReference>
<dbReference type="OrthoDB" id="783096at2759"/>
<dbReference type="GO" id="GO:0005737">
    <property type="term" value="C:cytoplasm"/>
    <property type="evidence" value="ECO:0007669"/>
    <property type="project" value="TreeGrafter"/>
</dbReference>
<feature type="domain" description="Calcineurin-like phosphoesterase" evidence="3">
    <location>
        <begin position="426"/>
        <end position="674"/>
    </location>
</feature>
<feature type="transmembrane region" description="Helical" evidence="2">
    <location>
        <begin position="12"/>
        <end position="29"/>
    </location>
</feature>
<name>A0A8J5QIQ0_9ASCO</name>
<proteinExistence type="predicted"/>
<dbReference type="Pfam" id="PF00149">
    <property type="entry name" value="Metallophos"/>
    <property type="match status" value="1"/>
</dbReference>
<feature type="compositionally biased region" description="Basic and acidic residues" evidence="1">
    <location>
        <begin position="203"/>
        <end position="272"/>
    </location>
</feature>
<evidence type="ECO:0000313" key="4">
    <source>
        <dbReference type="EMBL" id="KAG7665391.1"/>
    </source>
</evidence>
<keyword evidence="2" id="KW-1133">Transmembrane helix</keyword>
<evidence type="ECO:0000259" key="3">
    <source>
        <dbReference type="Pfam" id="PF00149"/>
    </source>
</evidence>
<evidence type="ECO:0000256" key="2">
    <source>
        <dbReference type="SAM" id="Phobius"/>
    </source>
</evidence>
<organism evidence="4 5">
    <name type="scientific">[Candida] subhashii</name>
    <dbReference type="NCBI Taxonomy" id="561895"/>
    <lineage>
        <taxon>Eukaryota</taxon>
        <taxon>Fungi</taxon>
        <taxon>Dikarya</taxon>
        <taxon>Ascomycota</taxon>
        <taxon>Saccharomycotina</taxon>
        <taxon>Pichiomycetes</taxon>
        <taxon>Debaryomycetaceae</taxon>
        <taxon>Spathaspora</taxon>
    </lineage>
</organism>
<keyword evidence="5" id="KW-1185">Reference proteome</keyword>
<dbReference type="AlphaFoldDB" id="A0A8J5QIQ0"/>
<dbReference type="PANTHER" id="PTHR32440">
    <property type="entry name" value="PHOSPHATASE DCR2-RELATED-RELATED"/>
    <property type="match status" value="1"/>
</dbReference>
<evidence type="ECO:0000256" key="1">
    <source>
        <dbReference type="SAM" id="MobiDB-lite"/>
    </source>
</evidence>
<protein>
    <submittedName>
        <fullName evidence="4">DCR2</fullName>
    </submittedName>
</protein>
<comment type="caution">
    <text evidence="4">The sequence shown here is derived from an EMBL/GenBank/DDBJ whole genome shotgun (WGS) entry which is preliminary data.</text>
</comment>
<sequence>MTGLPKRLIRSLVYFISFLFIAAILLLIANKHEYIEIANFIPESFLSKAPSYFQPPSDSFIVDISISNCFRINKNGESCGVPNADSGVLGDVGKLGGWSRINKDIALDKSWVRQQFFAYKKVSHKSLSQFLKETNNKDEVIIDIAVANPKEDSKIKGNTLMLPKYIIRTYGKTDIYADEEEAEEDLIQEEAGEKLNDITQEKLEEEKEKENEDTAITEEERVKEEGKIAKEEEAKEDKKKEEIENEAEKVKNTEKLKEFEKGTSPKEFEEKIGPQVPTVDEIKDKEPLVANEEQEKEEKEKENDDKPIQKPVKKRQDTQIKREADPSSRYIPTKEEVASAGWRQKSNGIWLRYGSHSTKNPITGIDLLFGHEAVDPRPNWTLLKNPLRGLSNPSDIPVFITFRRGPKLDYKKKYPISLKLKVNDKFKILQVADLHFATGYGKCRDPSPQSTGGRNCRADARTLKFLNKVLDIEKPDFVVLTGDQIFGDNSPDSESAVFKALNPFIERKIPFAVTMGNHDDEGSLSRDEVMALSVDLPYSVSAVGPVEIDGVGNYVVTVEGKSSKETALAFYFLDTHKYSPNNKVFPGYDWIKDNQLNFVLEEYASLKSSIESYGKTSMSMAFFHIPLPEYRNFNNQPFIGENREGVTAPYHNSGARDTLAEIGVKVVSVGHDHCNDYCLMDTQTVDSTQNQMWLCYGGGVGEGGYGGYGGYVRRLRIFELDTDKGEIKSWKRREDDPVKIIDEQILVTGGELVNW</sequence>
<reference evidence="4 5" key="1">
    <citation type="journal article" date="2021" name="DNA Res.">
        <title>Genome analysis of Candida subhashii reveals its hybrid nature and dual mitochondrial genome conformations.</title>
        <authorList>
            <person name="Mixao V."/>
            <person name="Hegedusova E."/>
            <person name="Saus E."/>
            <person name="Pryszcz L.P."/>
            <person name="Cillingova A."/>
            <person name="Nosek J."/>
            <person name="Gabaldon T."/>
        </authorList>
    </citation>
    <scope>NUCLEOTIDE SEQUENCE [LARGE SCALE GENOMIC DNA]</scope>
    <source>
        <strain evidence="4 5">CBS 10753</strain>
    </source>
</reference>
<dbReference type="GeneID" id="73467880"/>
<dbReference type="InterPro" id="IPR004843">
    <property type="entry name" value="Calcineurin-like_PHP"/>
</dbReference>
<evidence type="ECO:0000313" key="5">
    <source>
        <dbReference type="Proteomes" id="UP000694255"/>
    </source>
</evidence>
<accession>A0A8J5QIQ0</accession>
<feature type="compositionally biased region" description="Basic and acidic residues" evidence="1">
    <location>
        <begin position="296"/>
        <end position="336"/>
    </location>
</feature>
<dbReference type="Proteomes" id="UP000694255">
    <property type="component" value="Unassembled WGS sequence"/>
</dbReference>
<gene>
    <name evidence="4" type="ORF">J8A68_001079</name>
</gene>
<dbReference type="GO" id="GO:0004721">
    <property type="term" value="F:phosphoprotein phosphatase activity"/>
    <property type="evidence" value="ECO:0007669"/>
    <property type="project" value="TreeGrafter"/>
</dbReference>
<dbReference type="FunFam" id="3.60.21.10:FF:000054">
    <property type="entry name" value="DCR2p Phosphoesterase"/>
    <property type="match status" value="1"/>
</dbReference>